<organism evidence="10 11">
    <name type="scientific">Anaerotignum lactatifermentans</name>
    <dbReference type="NCBI Taxonomy" id="160404"/>
    <lineage>
        <taxon>Bacteria</taxon>
        <taxon>Bacillati</taxon>
        <taxon>Bacillota</taxon>
        <taxon>Clostridia</taxon>
        <taxon>Lachnospirales</taxon>
        <taxon>Anaerotignaceae</taxon>
        <taxon>Anaerotignum</taxon>
    </lineage>
</organism>
<keyword evidence="8" id="KW-0594">Phospholipid biosynthesis</keyword>
<evidence type="ECO:0000256" key="2">
    <source>
        <dbReference type="ARBA" id="ARBA00022516"/>
    </source>
</evidence>
<dbReference type="Proteomes" id="UP000729290">
    <property type="component" value="Unassembled WGS sequence"/>
</dbReference>
<evidence type="ECO:0000256" key="3">
    <source>
        <dbReference type="ARBA" id="ARBA00022723"/>
    </source>
</evidence>
<evidence type="ECO:0000313" key="10">
    <source>
        <dbReference type="EMBL" id="MBM6878930.1"/>
    </source>
</evidence>
<dbReference type="PANTHER" id="PTHR43616:SF5">
    <property type="entry name" value="GLYCEROL DEHYDROGENASE 1"/>
    <property type="match status" value="1"/>
</dbReference>
<evidence type="ECO:0000256" key="1">
    <source>
        <dbReference type="ARBA" id="ARBA00022490"/>
    </source>
</evidence>
<keyword evidence="2" id="KW-0444">Lipid biosynthesis</keyword>
<keyword evidence="3" id="KW-0479">Metal-binding</keyword>
<dbReference type="PANTHER" id="PTHR43616">
    <property type="entry name" value="GLYCEROL DEHYDROGENASE"/>
    <property type="match status" value="1"/>
</dbReference>
<evidence type="ECO:0000256" key="7">
    <source>
        <dbReference type="ARBA" id="ARBA00023098"/>
    </source>
</evidence>
<keyword evidence="11" id="KW-1185">Reference proteome</keyword>
<evidence type="ECO:0000256" key="6">
    <source>
        <dbReference type="ARBA" id="ARBA00023027"/>
    </source>
</evidence>
<dbReference type="InterPro" id="IPR032837">
    <property type="entry name" value="G1PDH"/>
</dbReference>
<dbReference type="CDD" id="cd08171">
    <property type="entry name" value="GlyDH-like"/>
    <property type="match status" value="1"/>
</dbReference>
<dbReference type="Gene3D" id="1.20.1090.10">
    <property type="entry name" value="Dehydroquinate synthase-like - alpha domain"/>
    <property type="match status" value="1"/>
</dbReference>
<dbReference type="SUPFAM" id="SSF56796">
    <property type="entry name" value="Dehydroquinate synthase-like"/>
    <property type="match status" value="1"/>
</dbReference>
<keyword evidence="1" id="KW-0963">Cytoplasm</keyword>
<evidence type="ECO:0000256" key="4">
    <source>
        <dbReference type="ARBA" id="ARBA00022857"/>
    </source>
</evidence>
<evidence type="ECO:0000313" key="11">
    <source>
        <dbReference type="Proteomes" id="UP000729290"/>
    </source>
</evidence>
<dbReference type="EMBL" id="JACSNV010000028">
    <property type="protein sequence ID" value="MBM6878930.1"/>
    <property type="molecule type" value="Genomic_DNA"/>
</dbReference>
<comment type="caution">
    <text evidence="10">The sequence shown here is derived from an EMBL/GenBank/DDBJ whole genome shotgun (WGS) entry which is preliminary data.</text>
</comment>
<dbReference type="PIRSF" id="PIRSF000112">
    <property type="entry name" value="Glycerol_dehydrogenase"/>
    <property type="match status" value="1"/>
</dbReference>
<keyword evidence="5" id="KW-0560">Oxidoreductase</keyword>
<reference evidence="10 11" key="1">
    <citation type="journal article" date="2021" name="Sci. Rep.">
        <title>The distribution of antibiotic resistance genes in chicken gut microbiota commensals.</title>
        <authorList>
            <person name="Juricova H."/>
            <person name="Matiasovicova J."/>
            <person name="Kubasova T."/>
            <person name="Cejkova D."/>
            <person name="Rychlik I."/>
        </authorList>
    </citation>
    <scope>NUCLEOTIDE SEQUENCE [LARGE SCALE GENOMIC DNA]</scope>
    <source>
        <strain evidence="10 11">An431b</strain>
    </source>
</reference>
<dbReference type="Gene3D" id="3.40.50.1970">
    <property type="match status" value="1"/>
</dbReference>
<evidence type="ECO:0000256" key="5">
    <source>
        <dbReference type="ARBA" id="ARBA00023002"/>
    </source>
</evidence>
<dbReference type="InterPro" id="IPR016205">
    <property type="entry name" value="Glycerol_DH"/>
</dbReference>
<dbReference type="Pfam" id="PF13685">
    <property type="entry name" value="Fe-ADH_2"/>
    <property type="match status" value="1"/>
</dbReference>
<accession>A0ABS2GCQ3</accession>
<protein>
    <submittedName>
        <fullName evidence="10">Iron-containing alcohol dehydrogenase family protein</fullName>
    </submittedName>
</protein>
<dbReference type="RefSeq" id="WP_205134572.1">
    <property type="nucleotide sequence ID" value="NZ_JACSNT010000026.1"/>
</dbReference>
<name>A0ABS2GCQ3_9FIRM</name>
<keyword evidence="7" id="KW-0443">Lipid metabolism</keyword>
<keyword evidence="6" id="KW-0520">NAD</keyword>
<proteinExistence type="predicted"/>
<sequence length="363" mass="40747">MDNYSVFFPGYSAGEDAYKEIEAVCRPYGTKAVVISDEISINATKKYLDEATKDTSINIEYVLFPGEAAFEYAEELQQQDNVKNADMIFCLGGGKAIDTGKLVAHNLNKPYFTFPTIASTCACNSALGIYYYPNHVFRTFFRVDRPPVHIFISTKVIAEAPASFLWAGIGDGMSKEIEVKFSARGKEDELTLSEQAGVALSGCCTEPLLKYGVQAMEDCKNNRASKAIEMVALDIFINTGMVSNMVDSHKYNTNLAHALFNSMTILPQVEERHRHGEVVSYGTLVLLTLDKQYDKLDRFFDFYKGMKLPTKLADIEVTVEELDPVLEETVKKYDLDYTPYEITPAMIKDAILELEEYNKKKEA</sequence>
<evidence type="ECO:0000256" key="8">
    <source>
        <dbReference type="ARBA" id="ARBA00023209"/>
    </source>
</evidence>
<gene>
    <name evidence="10" type="ORF">H9X83_12370</name>
</gene>
<keyword evidence="4" id="KW-0521">NADP</keyword>
<evidence type="ECO:0000256" key="9">
    <source>
        <dbReference type="ARBA" id="ARBA00023264"/>
    </source>
</evidence>
<keyword evidence="9" id="KW-1208">Phospholipid metabolism</keyword>